<evidence type="ECO:0000313" key="2">
    <source>
        <dbReference type="EMBL" id="CAH2257816.1"/>
    </source>
</evidence>
<dbReference type="EMBL" id="CAKXAJ010026130">
    <property type="protein sequence ID" value="CAH2257816.1"/>
    <property type="molecule type" value="Genomic_DNA"/>
</dbReference>
<sequence>MVIYQQCGASKCRSIAAMQNLCGAIRFGNVQTTAGLRPNIPTMERSSNHPRQLDNAEAQMVTSMPIGFDIIPARAGDDLADSDAETSHRHDKPTG</sequence>
<proteinExistence type="predicted"/>
<accession>A0A8S4S6N3</accession>
<keyword evidence="3" id="KW-1185">Reference proteome</keyword>
<dbReference type="Proteomes" id="UP000838756">
    <property type="component" value="Unassembled WGS sequence"/>
</dbReference>
<name>A0A8S4S6N3_9NEOP</name>
<gene>
    <name evidence="2" type="primary">jg8964</name>
    <name evidence="2" type="ORF">PAEG_LOCUS23231</name>
</gene>
<organism evidence="2 3">
    <name type="scientific">Pararge aegeria aegeria</name>
    <dbReference type="NCBI Taxonomy" id="348720"/>
    <lineage>
        <taxon>Eukaryota</taxon>
        <taxon>Metazoa</taxon>
        <taxon>Ecdysozoa</taxon>
        <taxon>Arthropoda</taxon>
        <taxon>Hexapoda</taxon>
        <taxon>Insecta</taxon>
        <taxon>Pterygota</taxon>
        <taxon>Neoptera</taxon>
        <taxon>Endopterygota</taxon>
        <taxon>Lepidoptera</taxon>
        <taxon>Glossata</taxon>
        <taxon>Ditrysia</taxon>
        <taxon>Papilionoidea</taxon>
        <taxon>Nymphalidae</taxon>
        <taxon>Satyrinae</taxon>
        <taxon>Satyrini</taxon>
        <taxon>Parargina</taxon>
        <taxon>Pararge</taxon>
    </lineage>
</organism>
<protein>
    <submittedName>
        <fullName evidence="2">Jg8964 protein</fullName>
    </submittedName>
</protein>
<evidence type="ECO:0000313" key="3">
    <source>
        <dbReference type="Proteomes" id="UP000838756"/>
    </source>
</evidence>
<reference evidence="2" key="1">
    <citation type="submission" date="2022-03" db="EMBL/GenBank/DDBJ databases">
        <authorList>
            <person name="Lindestad O."/>
        </authorList>
    </citation>
    <scope>NUCLEOTIDE SEQUENCE</scope>
</reference>
<feature type="region of interest" description="Disordered" evidence="1">
    <location>
        <begin position="75"/>
        <end position="95"/>
    </location>
</feature>
<evidence type="ECO:0000256" key="1">
    <source>
        <dbReference type="SAM" id="MobiDB-lite"/>
    </source>
</evidence>
<feature type="compositionally biased region" description="Basic and acidic residues" evidence="1">
    <location>
        <begin position="85"/>
        <end position="95"/>
    </location>
</feature>
<dbReference type="AlphaFoldDB" id="A0A8S4S6N3"/>
<comment type="caution">
    <text evidence="2">The sequence shown here is derived from an EMBL/GenBank/DDBJ whole genome shotgun (WGS) entry which is preliminary data.</text>
</comment>